<keyword evidence="2" id="KW-0690">Ribosome biogenesis</keyword>
<evidence type="ECO:0000256" key="6">
    <source>
        <dbReference type="ARBA" id="ARBA00023163"/>
    </source>
</evidence>
<keyword evidence="7" id="KW-0539">Nucleus</keyword>
<evidence type="ECO:0000256" key="2">
    <source>
        <dbReference type="ARBA" id="ARBA00022517"/>
    </source>
</evidence>
<dbReference type="SUPFAM" id="SSF50978">
    <property type="entry name" value="WD40 repeat-like"/>
    <property type="match status" value="1"/>
</dbReference>
<dbReference type="GO" id="GO:0006364">
    <property type="term" value="P:rRNA processing"/>
    <property type="evidence" value="ECO:0007669"/>
    <property type="project" value="UniProtKB-KW"/>
</dbReference>
<evidence type="ECO:0000256" key="9">
    <source>
        <dbReference type="SAM" id="MobiDB-lite"/>
    </source>
</evidence>
<accession>A0A6A6JY18</accession>
<dbReference type="SUPFAM" id="SSF69322">
    <property type="entry name" value="Tricorn protease domain 2"/>
    <property type="match status" value="1"/>
</dbReference>
<dbReference type="Proteomes" id="UP000800097">
    <property type="component" value="Unassembled WGS sequence"/>
</dbReference>
<evidence type="ECO:0000256" key="5">
    <source>
        <dbReference type="ARBA" id="ARBA00022737"/>
    </source>
</evidence>
<dbReference type="InterPro" id="IPR036322">
    <property type="entry name" value="WD40_repeat_dom_sf"/>
</dbReference>
<protein>
    <submittedName>
        <fullName evidence="10">WD40 repeat-like protein</fullName>
    </submittedName>
</protein>
<comment type="subcellular location">
    <subcellularLocation>
        <location evidence="1">Nucleus</location>
        <location evidence="1">Nucleolus</location>
    </subcellularLocation>
</comment>
<keyword evidence="4 8" id="KW-0853">WD repeat</keyword>
<gene>
    <name evidence="10" type="ORF">EI97DRAFT_368422</name>
</gene>
<feature type="region of interest" description="Disordered" evidence="9">
    <location>
        <begin position="888"/>
        <end position="915"/>
    </location>
</feature>
<dbReference type="GO" id="GO:2000234">
    <property type="term" value="P:positive regulation of rRNA processing"/>
    <property type="evidence" value="ECO:0007669"/>
    <property type="project" value="TreeGrafter"/>
</dbReference>
<feature type="compositionally biased region" description="Basic and acidic residues" evidence="9">
    <location>
        <begin position="68"/>
        <end position="81"/>
    </location>
</feature>
<evidence type="ECO:0000256" key="1">
    <source>
        <dbReference type="ARBA" id="ARBA00004604"/>
    </source>
</evidence>
<dbReference type="SMART" id="SM00320">
    <property type="entry name" value="WD40"/>
    <property type="match status" value="3"/>
</dbReference>
<dbReference type="GO" id="GO:0003723">
    <property type="term" value="F:RNA binding"/>
    <property type="evidence" value="ECO:0007669"/>
    <property type="project" value="InterPro"/>
</dbReference>
<dbReference type="GO" id="GO:0045943">
    <property type="term" value="P:positive regulation of transcription by RNA polymerase I"/>
    <property type="evidence" value="ECO:0007669"/>
    <property type="project" value="InterPro"/>
</dbReference>
<dbReference type="GeneID" id="54548311"/>
<evidence type="ECO:0000256" key="8">
    <source>
        <dbReference type="PROSITE-ProRule" id="PRU00221"/>
    </source>
</evidence>
<keyword evidence="6" id="KW-0804">Transcription</keyword>
<keyword evidence="11" id="KW-1185">Reference proteome</keyword>
<evidence type="ECO:0000313" key="10">
    <source>
        <dbReference type="EMBL" id="KAF2281510.1"/>
    </source>
</evidence>
<evidence type="ECO:0000256" key="4">
    <source>
        <dbReference type="ARBA" id="ARBA00022574"/>
    </source>
</evidence>
<feature type="repeat" description="WD" evidence="8">
    <location>
        <begin position="376"/>
        <end position="417"/>
    </location>
</feature>
<keyword evidence="3" id="KW-0698">rRNA processing</keyword>
<dbReference type="GO" id="GO:0032040">
    <property type="term" value="C:small-subunit processome"/>
    <property type="evidence" value="ECO:0007669"/>
    <property type="project" value="InterPro"/>
</dbReference>
<proteinExistence type="predicted"/>
<dbReference type="Pfam" id="PF23869">
    <property type="entry name" value="Beta-prop_WDR75_1st"/>
    <property type="match status" value="1"/>
</dbReference>
<dbReference type="PANTHER" id="PTHR44215:SF1">
    <property type="entry name" value="WD REPEAT-CONTAINING PROTEIN 75"/>
    <property type="match status" value="1"/>
</dbReference>
<dbReference type="InterPro" id="IPR015943">
    <property type="entry name" value="WD40/YVTN_repeat-like_dom_sf"/>
</dbReference>
<dbReference type="InterPro" id="IPR001680">
    <property type="entry name" value="WD40_rpt"/>
</dbReference>
<dbReference type="EMBL" id="ML986484">
    <property type="protein sequence ID" value="KAF2281510.1"/>
    <property type="molecule type" value="Genomic_DNA"/>
</dbReference>
<sequence>MVNGTPQTSTTASLSKKERKRQAKAAATSAAAGKTPNGTPHETPKVKEHQQTPSVRNRKSDVQQGIAHKSEASVTKTREEEGLASQQHSTLAKPKSKNKKKSTSLYSMISMGPRFLRQDPVFTADEKHVILSDDKSLKVYEVETSTLAQSISKPSPFISAYALSASNTNQVYTASASGLISLWDWTLGKIIGRWDVGAHVRSISVVKDPATNMDLVFTHETSSRHNVINVHALRTREQGAPTELKEIYKRKRSNISGFQVLLSGKIVVVSVDKSILVGTRSESHKSALQEYVYVWREFQTSMRVTAFDAYVRTPSNPEGKASATKSRDHLDLVVGDQEGAILWFEDILASFARLEKSRKEGARSNTDLDMLRPKRLHWHREAVASVKWSRDGNYLISGGTETVLVLWQLSTGKQQHLPHLTAEIENIVTSPSGALYLVKLANTSVIALSTTELKPKMNIVGIQAQRVETGKISPQRDPEHDRTTLAKKVPMVVDPKDHNQVLFTVPSSQPSNEQGGDLHEPYLQTFGIARQQPLSSQALTRNNATDPNMAPDGKRIKEPDVQFMQISNDGRWLATVEEWMPPRADTDYLDEGLPDSYEKELLARREIYIKFWRWDEKNSQWVLESRIDFPQTHKNTAEYLKTPVQDLIADLSSPGFATVGQDHTVRIWRPKKTKDRSVTWFLKRSIEVPCNVGRPRFKWEVQWNCRLAMSSDGSLMAVGVSDGEFGVIHLINAFTGEIIHHVTTLNLAQISYLGIIHRHLIVAKPDGVSLYDVGKYENTPVERSGTIGELDASLVRFAINHETRTFAIAYPKWSSDNRIVGSTISIFDHSNPKPRWESTHPHFIRALCSTNGYEGYVALDSTGTLIVIRREASDLQITASYPDLRRRQMVDSSSSEPVSSSEEIEEAGEEHTGTEAIDTLATGDGLLPENDKPVVTAEQLAEAVGAGLPSHALPPVQDMFDAVFRLYSRKPRVSQQGS</sequence>
<dbReference type="OrthoDB" id="4096at2759"/>
<evidence type="ECO:0000256" key="3">
    <source>
        <dbReference type="ARBA" id="ARBA00022552"/>
    </source>
</evidence>
<evidence type="ECO:0000313" key="11">
    <source>
        <dbReference type="Proteomes" id="UP000800097"/>
    </source>
</evidence>
<evidence type="ECO:0000256" key="7">
    <source>
        <dbReference type="ARBA" id="ARBA00023242"/>
    </source>
</evidence>
<dbReference type="AlphaFoldDB" id="A0A6A6JY18"/>
<dbReference type="RefSeq" id="XP_033659047.1">
    <property type="nucleotide sequence ID" value="XM_033795136.1"/>
</dbReference>
<dbReference type="PROSITE" id="PS50294">
    <property type="entry name" value="WD_REPEATS_REGION"/>
    <property type="match status" value="1"/>
</dbReference>
<dbReference type="Gene3D" id="2.130.10.10">
    <property type="entry name" value="YVTN repeat-like/Quinoprotein amine dehydrogenase"/>
    <property type="match status" value="3"/>
</dbReference>
<keyword evidence="5" id="KW-0677">Repeat</keyword>
<dbReference type="PROSITE" id="PS50082">
    <property type="entry name" value="WD_REPEATS_2"/>
    <property type="match status" value="1"/>
</dbReference>
<dbReference type="InterPro" id="IPR053826">
    <property type="entry name" value="WDR75"/>
</dbReference>
<feature type="compositionally biased region" description="Polar residues" evidence="9">
    <location>
        <begin position="1"/>
        <end position="14"/>
    </location>
</feature>
<organism evidence="10 11">
    <name type="scientific">Westerdykella ornata</name>
    <dbReference type="NCBI Taxonomy" id="318751"/>
    <lineage>
        <taxon>Eukaryota</taxon>
        <taxon>Fungi</taxon>
        <taxon>Dikarya</taxon>
        <taxon>Ascomycota</taxon>
        <taxon>Pezizomycotina</taxon>
        <taxon>Dothideomycetes</taxon>
        <taxon>Pleosporomycetidae</taxon>
        <taxon>Pleosporales</taxon>
        <taxon>Sporormiaceae</taxon>
        <taxon>Westerdykella</taxon>
    </lineage>
</organism>
<feature type="region of interest" description="Disordered" evidence="9">
    <location>
        <begin position="1"/>
        <end position="103"/>
    </location>
</feature>
<dbReference type="PANTHER" id="PTHR44215">
    <property type="entry name" value="WD REPEAT-CONTAINING PROTEIN 75"/>
    <property type="match status" value="1"/>
</dbReference>
<name>A0A6A6JY18_WESOR</name>
<feature type="compositionally biased region" description="Low complexity" evidence="9">
    <location>
        <begin position="892"/>
        <end position="901"/>
    </location>
</feature>
<reference evidence="10" key="1">
    <citation type="journal article" date="2020" name="Stud. Mycol.">
        <title>101 Dothideomycetes genomes: a test case for predicting lifestyles and emergence of pathogens.</title>
        <authorList>
            <person name="Haridas S."/>
            <person name="Albert R."/>
            <person name="Binder M."/>
            <person name="Bloem J."/>
            <person name="Labutti K."/>
            <person name="Salamov A."/>
            <person name="Andreopoulos B."/>
            <person name="Baker S."/>
            <person name="Barry K."/>
            <person name="Bills G."/>
            <person name="Bluhm B."/>
            <person name="Cannon C."/>
            <person name="Castanera R."/>
            <person name="Culley D."/>
            <person name="Daum C."/>
            <person name="Ezra D."/>
            <person name="Gonzalez J."/>
            <person name="Henrissat B."/>
            <person name="Kuo A."/>
            <person name="Liang C."/>
            <person name="Lipzen A."/>
            <person name="Lutzoni F."/>
            <person name="Magnuson J."/>
            <person name="Mondo S."/>
            <person name="Nolan M."/>
            <person name="Ohm R."/>
            <person name="Pangilinan J."/>
            <person name="Park H.-J."/>
            <person name="Ramirez L."/>
            <person name="Alfaro M."/>
            <person name="Sun H."/>
            <person name="Tritt A."/>
            <person name="Yoshinaga Y."/>
            <person name="Zwiers L.-H."/>
            <person name="Turgeon B."/>
            <person name="Goodwin S."/>
            <person name="Spatafora J."/>
            <person name="Crous P."/>
            <person name="Grigoriev I."/>
        </authorList>
    </citation>
    <scope>NUCLEOTIDE SEQUENCE</scope>
    <source>
        <strain evidence="10">CBS 379.55</strain>
    </source>
</reference>